<dbReference type="Gene3D" id="2.60.40.10">
    <property type="entry name" value="Immunoglobulins"/>
    <property type="match status" value="1"/>
</dbReference>
<keyword evidence="4" id="KW-1185">Reference proteome</keyword>
<dbReference type="Proteomes" id="UP001187343">
    <property type="component" value="Unassembled WGS sequence"/>
</dbReference>
<sequence>MDGYEHWDAALCLWIIFLAVTTGVCLIKTHLEETVGETATIHLEIAELDKADQVRITHTRESEKKKLIVQYCSRTDREDCNAVETAGVLLQVKEGALILLNVSSKDSGLYEVTVIRRNNTSEIQQTTLVVNKRVSSRSEPPQIPISKPPQSISKPPNSSERQRTSQKLMLKQPKKPLLSPDMKLLTSLCFLRPSIFKKK</sequence>
<accession>A0AA88PKJ0</accession>
<feature type="transmembrane region" description="Helical" evidence="2">
    <location>
        <begin position="6"/>
        <end position="27"/>
    </location>
</feature>
<comment type="caution">
    <text evidence="3">The sequence shown here is derived from an EMBL/GenBank/DDBJ whole genome shotgun (WGS) entry which is preliminary data.</text>
</comment>
<gene>
    <name evidence="3" type="ORF">Q8A67_017000</name>
</gene>
<protein>
    <submittedName>
        <fullName evidence="3">Uncharacterized protein</fullName>
    </submittedName>
</protein>
<keyword evidence="2" id="KW-0812">Transmembrane</keyword>
<keyword evidence="2" id="KW-1133">Transmembrane helix</keyword>
<evidence type="ECO:0000256" key="1">
    <source>
        <dbReference type="SAM" id="MobiDB-lite"/>
    </source>
</evidence>
<dbReference type="AlphaFoldDB" id="A0AA88PKJ0"/>
<evidence type="ECO:0000313" key="3">
    <source>
        <dbReference type="EMBL" id="KAK2886163.1"/>
    </source>
</evidence>
<dbReference type="InterPro" id="IPR013783">
    <property type="entry name" value="Ig-like_fold"/>
</dbReference>
<keyword evidence="2" id="KW-0472">Membrane</keyword>
<proteinExistence type="predicted"/>
<evidence type="ECO:0000256" key="2">
    <source>
        <dbReference type="SAM" id="Phobius"/>
    </source>
</evidence>
<name>A0AA88PKJ0_9TELE</name>
<evidence type="ECO:0000313" key="4">
    <source>
        <dbReference type="Proteomes" id="UP001187343"/>
    </source>
</evidence>
<feature type="compositionally biased region" description="Low complexity" evidence="1">
    <location>
        <begin position="166"/>
        <end position="176"/>
    </location>
</feature>
<organism evidence="3 4">
    <name type="scientific">Cirrhinus molitorella</name>
    <name type="common">mud carp</name>
    <dbReference type="NCBI Taxonomy" id="172907"/>
    <lineage>
        <taxon>Eukaryota</taxon>
        <taxon>Metazoa</taxon>
        <taxon>Chordata</taxon>
        <taxon>Craniata</taxon>
        <taxon>Vertebrata</taxon>
        <taxon>Euteleostomi</taxon>
        <taxon>Actinopterygii</taxon>
        <taxon>Neopterygii</taxon>
        <taxon>Teleostei</taxon>
        <taxon>Ostariophysi</taxon>
        <taxon>Cypriniformes</taxon>
        <taxon>Cyprinidae</taxon>
        <taxon>Labeoninae</taxon>
        <taxon>Labeonini</taxon>
        <taxon>Cirrhinus</taxon>
    </lineage>
</organism>
<reference evidence="3" key="1">
    <citation type="submission" date="2023-08" db="EMBL/GenBank/DDBJ databases">
        <title>Chromosome-level Genome Assembly of mud carp (Cirrhinus molitorella).</title>
        <authorList>
            <person name="Liu H."/>
        </authorList>
    </citation>
    <scope>NUCLEOTIDE SEQUENCE</scope>
    <source>
        <strain evidence="3">Prfri</strain>
        <tissue evidence="3">Muscle</tissue>
    </source>
</reference>
<dbReference type="EMBL" id="JAUYZG010000016">
    <property type="protein sequence ID" value="KAK2886163.1"/>
    <property type="molecule type" value="Genomic_DNA"/>
</dbReference>
<feature type="region of interest" description="Disordered" evidence="1">
    <location>
        <begin position="132"/>
        <end position="176"/>
    </location>
</feature>